<protein>
    <submittedName>
        <fullName evidence="1">Uncharacterized protein</fullName>
    </submittedName>
</protein>
<proteinExistence type="predicted"/>
<organism evidence="1 2">
    <name type="scientific">Pseudozobellia thermophila</name>
    <dbReference type="NCBI Taxonomy" id="192903"/>
    <lineage>
        <taxon>Bacteria</taxon>
        <taxon>Pseudomonadati</taxon>
        <taxon>Bacteroidota</taxon>
        <taxon>Flavobacteriia</taxon>
        <taxon>Flavobacteriales</taxon>
        <taxon>Flavobacteriaceae</taxon>
        <taxon>Pseudozobellia</taxon>
    </lineage>
</organism>
<sequence>MTTPTTFPVRKKILFILVLCLSLPLGTLYGQVPVTGIAVTPDVATVTEGEVLQLTATVEPSDA</sequence>
<accession>A0A1M6MID4</accession>
<evidence type="ECO:0000313" key="2">
    <source>
        <dbReference type="Proteomes" id="UP000184543"/>
    </source>
</evidence>
<feature type="non-terminal residue" evidence="1">
    <location>
        <position position="63"/>
    </location>
</feature>
<reference evidence="2" key="1">
    <citation type="submission" date="2016-11" db="EMBL/GenBank/DDBJ databases">
        <authorList>
            <person name="Varghese N."/>
            <person name="Submissions S."/>
        </authorList>
    </citation>
    <scope>NUCLEOTIDE SEQUENCE [LARGE SCALE GENOMIC DNA]</scope>
    <source>
        <strain evidence="2">DSM 19858</strain>
    </source>
</reference>
<keyword evidence="2" id="KW-1185">Reference proteome</keyword>
<dbReference type="EMBL" id="FQYU01000010">
    <property type="protein sequence ID" value="SHJ83235.1"/>
    <property type="molecule type" value="Genomic_DNA"/>
</dbReference>
<evidence type="ECO:0000313" key="1">
    <source>
        <dbReference type="EMBL" id="SHJ83235.1"/>
    </source>
</evidence>
<gene>
    <name evidence="1" type="ORF">SAMN04488513_1102</name>
</gene>
<dbReference type="RefSeq" id="WP_212635323.1">
    <property type="nucleotide sequence ID" value="NZ_FQYU01000010.1"/>
</dbReference>
<name>A0A1M6MID4_9FLAO</name>
<dbReference type="Gene3D" id="2.60.40.1080">
    <property type="match status" value="1"/>
</dbReference>
<dbReference type="AlphaFoldDB" id="A0A1M6MID4"/>
<dbReference type="Proteomes" id="UP000184543">
    <property type="component" value="Unassembled WGS sequence"/>
</dbReference>